<keyword evidence="9" id="KW-0371">Homeobox</keyword>
<dbReference type="GO" id="GO:0003700">
    <property type="term" value="F:DNA-binding transcription factor activity"/>
    <property type="evidence" value="ECO:0007669"/>
    <property type="project" value="TreeGrafter"/>
</dbReference>
<dbReference type="NCBIfam" id="TIGR01566">
    <property type="entry name" value="ZF_HD_prot_N"/>
    <property type="match status" value="1"/>
</dbReference>
<dbReference type="FunFam" id="1.10.10.60:FF:000257">
    <property type="entry name" value="Zinc-finger homeodomain protein 2"/>
    <property type="match status" value="1"/>
</dbReference>
<evidence type="ECO:0000256" key="4">
    <source>
        <dbReference type="ARBA" id="ARBA00022723"/>
    </source>
</evidence>
<comment type="function">
    <text evidence="1">Putative transcription factor.</text>
</comment>
<gene>
    <name evidence="14" type="ORF">OPV22_013516</name>
</gene>
<dbReference type="NCBIfam" id="TIGR01565">
    <property type="entry name" value="homeo_ZF_HD"/>
    <property type="match status" value="1"/>
</dbReference>
<feature type="domain" description="ZF-HD dimerization-type" evidence="13">
    <location>
        <begin position="144"/>
        <end position="193"/>
    </location>
</feature>
<dbReference type="PANTHER" id="PTHR31948">
    <property type="entry name" value="ZINC-FINGER HOMEODOMAIN PROTEIN 2"/>
    <property type="match status" value="1"/>
</dbReference>
<dbReference type="GO" id="GO:0008270">
    <property type="term" value="F:zinc ion binding"/>
    <property type="evidence" value="ECO:0007669"/>
    <property type="project" value="UniProtKB-KW"/>
</dbReference>
<dbReference type="EMBL" id="JAQQAF010000004">
    <property type="protein sequence ID" value="KAJ8491795.1"/>
    <property type="molecule type" value="Genomic_DNA"/>
</dbReference>
<comment type="subunit">
    <text evidence="3">Homo- and heterodimer with other ZFHD proteins.</text>
</comment>
<dbReference type="PROSITE" id="PS51523">
    <property type="entry name" value="ZF_HD_DIMER"/>
    <property type="match status" value="1"/>
</dbReference>
<dbReference type="GO" id="GO:0050793">
    <property type="term" value="P:regulation of developmental process"/>
    <property type="evidence" value="ECO:0007669"/>
    <property type="project" value="TreeGrafter"/>
</dbReference>
<feature type="compositionally biased region" description="Acidic residues" evidence="12">
    <location>
        <begin position="10"/>
        <end position="24"/>
    </location>
</feature>
<comment type="subcellular location">
    <subcellularLocation>
        <location evidence="2">Nucleus</location>
    </subcellularLocation>
</comment>
<dbReference type="AlphaFoldDB" id="A0AAV8R5L8"/>
<evidence type="ECO:0000256" key="3">
    <source>
        <dbReference type="ARBA" id="ARBA00011416"/>
    </source>
</evidence>
<dbReference type="SUPFAM" id="SSF46689">
    <property type="entry name" value="Homeodomain-like"/>
    <property type="match status" value="1"/>
</dbReference>
<evidence type="ECO:0000256" key="8">
    <source>
        <dbReference type="ARBA" id="ARBA00023125"/>
    </source>
</evidence>
<evidence type="ECO:0000256" key="5">
    <source>
        <dbReference type="ARBA" id="ARBA00022771"/>
    </source>
</evidence>
<protein>
    <recommendedName>
        <fullName evidence="13">ZF-HD dimerization-type domain-containing protein</fullName>
    </recommendedName>
</protein>
<dbReference type="InterPro" id="IPR009057">
    <property type="entry name" value="Homeodomain-like_sf"/>
</dbReference>
<sequence length="360" mass="38622">MEYKNQAAVVDEEEDDDEEEEEIELPSSTSVGYNPPPPPPPPIRGSAFSKPVLNPFSSLISPGRGGGGSGSGSSAARNSGFYGITTPSSVHPTTVAAIDHQVSLSVVWNSDPVAVGGATTPDSKSTAAARNSTSAATADVSVRYKECLRNHAAGIGGHVLDGCGEFMPEGEPSTPGALKCAACGCHRSFHRKETDGDNEATDPYYRVAARPALLLPPPPQHHHHHKQFPFGSPTTPSSALVAFGGNASASGGTTTESSSEERINAGAPTPATVQRKRFRTKFTVEQKEKMLAFAERVGWRIQKQDEAQVQEFCAEAGVRRQVLKVWMHNNKHLFRKQQPTAHKDEPQSQQHLHQPQPPQD</sequence>
<keyword evidence="11" id="KW-0539">Nucleus</keyword>
<evidence type="ECO:0000256" key="6">
    <source>
        <dbReference type="ARBA" id="ARBA00022833"/>
    </source>
</evidence>
<evidence type="ECO:0000256" key="12">
    <source>
        <dbReference type="SAM" id="MobiDB-lite"/>
    </source>
</evidence>
<accession>A0AAV8R5L8</accession>
<comment type="caution">
    <text evidence="14">The sequence shown here is derived from an EMBL/GenBank/DDBJ whole genome shotgun (WGS) entry which is preliminary data.</text>
</comment>
<keyword evidence="8" id="KW-0238">DNA-binding</keyword>
<evidence type="ECO:0000313" key="15">
    <source>
        <dbReference type="Proteomes" id="UP001222027"/>
    </source>
</evidence>
<evidence type="ECO:0000256" key="1">
    <source>
        <dbReference type="ARBA" id="ARBA00004049"/>
    </source>
</evidence>
<dbReference type="Pfam" id="PF04770">
    <property type="entry name" value="ZF-HD_dimer"/>
    <property type="match status" value="1"/>
</dbReference>
<keyword evidence="6" id="KW-0862">Zinc</keyword>
<dbReference type="InterPro" id="IPR006456">
    <property type="entry name" value="ZF_HD_homeobox_Cys/His_dimer"/>
</dbReference>
<feature type="region of interest" description="Disordered" evidence="12">
    <location>
        <begin position="333"/>
        <end position="360"/>
    </location>
</feature>
<feature type="compositionally biased region" description="Low complexity" evidence="12">
    <location>
        <begin position="247"/>
        <end position="257"/>
    </location>
</feature>
<evidence type="ECO:0000256" key="2">
    <source>
        <dbReference type="ARBA" id="ARBA00004123"/>
    </source>
</evidence>
<dbReference type="InterPro" id="IPR006455">
    <property type="entry name" value="Homeodomain_ZF_HD"/>
</dbReference>
<evidence type="ECO:0000259" key="13">
    <source>
        <dbReference type="PROSITE" id="PS51523"/>
    </source>
</evidence>
<dbReference type="GO" id="GO:0005634">
    <property type="term" value="C:nucleus"/>
    <property type="evidence" value="ECO:0007669"/>
    <property type="project" value="UniProtKB-SubCell"/>
</dbReference>
<dbReference type="Gene3D" id="1.10.10.60">
    <property type="entry name" value="Homeodomain-like"/>
    <property type="match status" value="1"/>
</dbReference>
<dbReference type="PANTHER" id="PTHR31948:SF167">
    <property type="entry name" value="ZINC-FINGER HOMEODOMAIN PROTEIN 6"/>
    <property type="match status" value="1"/>
</dbReference>
<evidence type="ECO:0000256" key="7">
    <source>
        <dbReference type="ARBA" id="ARBA00023015"/>
    </source>
</evidence>
<dbReference type="GO" id="GO:0000976">
    <property type="term" value="F:transcription cis-regulatory region binding"/>
    <property type="evidence" value="ECO:0007669"/>
    <property type="project" value="TreeGrafter"/>
</dbReference>
<evidence type="ECO:0000313" key="14">
    <source>
        <dbReference type="EMBL" id="KAJ8491795.1"/>
    </source>
</evidence>
<keyword evidence="10" id="KW-0804">Transcription</keyword>
<evidence type="ECO:0000256" key="10">
    <source>
        <dbReference type="ARBA" id="ARBA00023163"/>
    </source>
</evidence>
<keyword evidence="7" id="KW-0805">Transcription regulation</keyword>
<feature type="region of interest" description="Disordered" evidence="12">
    <location>
        <begin position="244"/>
        <end position="264"/>
    </location>
</feature>
<keyword evidence="4" id="KW-0479">Metal-binding</keyword>
<dbReference type="Proteomes" id="UP001222027">
    <property type="component" value="Unassembled WGS sequence"/>
</dbReference>
<feature type="region of interest" description="Disordered" evidence="12">
    <location>
        <begin position="1"/>
        <end position="75"/>
    </location>
</feature>
<feature type="compositionally biased region" description="Pro residues" evidence="12">
    <location>
        <begin position="34"/>
        <end position="43"/>
    </location>
</feature>
<evidence type="ECO:0000256" key="9">
    <source>
        <dbReference type="ARBA" id="ARBA00023155"/>
    </source>
</evidence>
<keyword evidence="5" id="KW-0863">Zinc-finger</keyword>
<organism evidence="14 15">
    <name type="scientific">Ensete ventricosum</name>
    <name type="common">Abyssinian banana</name>
    <name type="synonym">Musa ensete</name>
    <dbReference type="NCBI Taxonomy" id="4639"/>
    <lineage>
        <taxon>Eukaryota</taxon>
        <taxon>Viridiplantae</taxon>
        <taxon>Streptophyta</taxon>
        <taxon>Embryophyta</taxon>
        <taxon>Tracheophyta</taxon>
        <taxon>Spermatophyta</taxon>
        <taxon>Magnoliopsida</taxon>
        <taxon>Liliopsida</taxon>
        <taxon>Zingiberales</taxon>
        <taxon>Musaceae</taxon>
        <taxon>Ensete</taxon>
    </lineage>
</organism>
<proteinExistence type="predicted"/>
<evidence type="ECO:0000256" key="11">
    <source>
        <dbReference type="ARBA" id="ARBA00023242"/>
    </source>
</evidence>
<reference evidence="14 15" key="1">
    <citation type="submission" date="2022-12" db="EMBL/GenBank/DDBJ databases">
        <title>Chromosome-scale assembly of the Ensete ventricosum genome.</title>
        <authorList>
            <person name="Dussert Y."/>
            <person name="Stocks J."/>
            <person name="Wendawek A."/>
            <person name="Woldeyes F."/>
            <person name="Nichols R.A."/>
            <person name="Borrell J.S."/>
        </authorList>
    </citation>
    <scope>NUCLEOTIDE SEQUENCE [LARGE SCALE GENOMIC DNA]</scope>
    <source>
        <strain evidence="15">cv. Maze</strain>
        <tissue evidence="14">Seeds</tissue>
    </source>
</reference>
<keyword evidence="15" id="KW-1185">Reference proteome</keyword>
<name>A0AAV8R5L8_ENSVE</name>